<evidence type="ECO:0000256" key="1">
    <source>
        <dbReference type="SAM" id="MobiDB-lite"/>
    </source>
</evidence>
<feature type="region of interest" description="Disordered" evidence="1">
    <location>
        <begin position="89"/>
        <end position="123"/>
    </location>
</feature>
<reference evidence="2 3" key="1">
    <citation type="journal article" date="2020" name="Nature">
        <title>Six reference-quality genomes reveal evolution of bat adaptations.</title>
        <authorList>
            <person name="Jebb D."/>
            <person name="Huang Z."/>
            <person name="Pippel M."/>
            <person name="Hughes G.M."/>
            <person name="Lavrichenko K."/>
            <person name="Devanna P."/>
            <person name="Winkler S."/>
            <person name="Jermiin L.S."/>
            <person name="Skirmuntt E.C."/>
            <person name="Katzourakis A."/>
            <person name="Burkitt-Gray L."/>
            <person name="Ray D.A."/>
            <person name="Sullivan K.A.M."/>
            <person name="Roscito J.G."/>
            <person name="Kirilenko B.M."/>
            <person name="Davalos L.M."/>
            <person name="Corthals A.P."/>
            <person name="Power M.L."/>
            <person name="Jones G."/>
            <person name="Ransome R.D."/>
            <person name="Dechmann D.K.N."/>
            <person name="Locatelli A.G."/>
            <person name="Puechmaille S.J."/>
            <person name="Fedrigo O."/>
            <person name="Jarvis E.D."/>
            <person name="Hiller M."/>
            <person name="Vernes S.C."/>
            <person name="Myers E.W."/>
            <person name="Teeling E.C."/>
        </authorList>
    </citation>
    <scope>NUCLEOTIDE SEQUENCE [LARGE SCALE GENOMIC DNA]</scope>
    <source>
        <strain evidence="2">Bat1K_MPI-CBG_1</strain>
    </source>
</reference>
<proteinExistence type="predicted"/>
<organism evidence="2 3">
    <name type="scientific">Phyllostomus discolor</name>
    <name type="common">pale spear-nosed bat</name>
    <dbReference type="NCBI Taxonomy" id="89673"/>
    <lineage>
        <taxon>Eukaryota</taxon>
        <taxon>Metazoa</taxon>
        <taxon>Chordata</taxon>
        <taxon>Craniata</taxon>
        <taxon>Vertebrata</taxon>
        <taxon>Euteleostomi</taxon>
        <taxon>Mammalia</taxon>
        <taxon>Eutheria</taxon>
        <taxon>Laurasiatheria</taxon>
        <taxon>Chiroptera</taxon>
        <taxon>Yangochiroptera</taxon>
        <taxon>Phyllostomidae</taxon>
        <taxon>Phyllostominae</taxon>
        <taxon>Phyllostomus</taxon>
    </lineage>
</organism>
<dbReference type="Proteomes" id="UP000664940">
    <property type="component" value="Unassembled WGS sequence"/>
</dbReference>
<dbReference type="AlphaFoldDB" id="A0A833YZ76"/>
<sequence length="123" mass="13198">MQAYALCGTDGCSSQAGIVRTLVRSPTHQYSLSTLARSGTPGDRLEPEGNRVWSRPQSCCGTHRLECGQAAQQSSLFPLGWAVPQGEVTQGTSQNWEPIGHRGTPGEQSRKTELSIRVGSSRA</sequence>
<protein>
    <submittedName>
        <fullName evidence="2">Uncharacterized protein</fullName>
    </submittedName>
</protein>
<gene>
    <name evidence="2" type="ORF">HJG60_008876</name>
</gene>
<comment type="caution">
    <text evidence="2">The sequence shown here is derived from an EMBL/GenBank/DDBJ whole genome shotgun (WGS) entry which is preliminary data.</text>
</comment>
<dbReference type="EMBL" id="JABVXQ010000013">
    <property type="protein sequence ID" value="KAF6081875.1"/>
    <property type="molecule type" value="Genomic_DNA"/>
</dbReference>
<evidence type="ECO:0000313" key="3">
    <source>
        <dbReference type="Proteomes" id="UP000664940"/>
    </source>
</evidence>
<evidence type="ECO:0000313" key="2">
    <source>
        <dbReference type="EMBL" id="KAF6081875.1"/>
    </source>
</evidence>
<accession>A0A833YZ76</accession>
<name>A0A833YZ76_9CHIR</name>